<comment type="caution">
    <text evidence="1">The sequence shown here is derived from an EMBL/GenBank/DDBJ whole genome shotgun (WGS) entry which is preliminary data.</text>
</comment>
<gene>
    <name evidence="1" type="ORF">B0H17DRAFT_1290416</name>
</gene>
<dbReference type="Proteomes" id="UP001221757">
    <property type="component" value="Unassembled WGS sequence"/>
</dbReference>
<keyword evidence="2" id="KW-1185">Reference proteome</keyword>
<sequence>MAQFTFVSEDTNFGPPVASNSFPTPPIVDRVFSADVEALMQASAVLAQNSLDGGDLNDPRNRWSTQWSETGKVKGDANINCGYDHKKRNTKYDHQADPEQLGSRERHNPLPFTGCLAHVEITLRSNSIIRIRGHLDHNQACKDALFTRIPSAPIHPSIYVVALSQLRDVLSATSIKRTAAFFRRVPTRISRRISTPLPFDDSWSRKTRAPWGRQYNRMKGVDVTDAPQVNVDEWLDPTSDKFNPTLARNFRVERRRETVSKPASPPTR</sequence>
<evidence type="ECO:0000313" key="2">
    <source>
        <dbReference type="Proteomes" id="UP001221757"/>
    </source>
</evidence>
<dbReference type="AlphaFoldDB" id="A0AAD7BHZ2"/>
<name>A0AAD7BHZ2_MYCRO</name>
<reference evidence="1" key="1">
    <citation type="submission" date="2023-03" db="EMBL/GenBank/DDBJ databases">
        <title>Massive genome expansion in bonnet fungi (Mycena s.s.) driven by repeated elements and novel gene families across ecological guilds.</title>
        <authorList>
            <consortium name="Lawrence Berkeley National Laboratory"/>
            <person name="Harder C.B."/>
            <person name="Miyauchi S."/>
            <person name="Viragh M."/>
            <person name="Kuo A."/>
            <person name="Thoen E."/>
            <person name="Andreopoulos B."/>
            <person name="Lu D."/>
            <person name="Skrede I."/>
            <person name="Drula E."/>
            <person name="Henrissat B."/>
            <person name="Morin E."/>
            <person name="Kohler A."/>
            <person name="Barry K."/>
            <person name="LaButti K."/>
            <person name="Morin E."/>
            <person name="Salamov A."/>
            <person name="Lipzen A."/>
            <person name="Mereny Z."/>
            <person name="Hegedus B."/>
            <person name="Baldrian P."/>
            <person name="Stursova M."/>
            <person name="Weitz H."/>
            <person name="Taylor A."/>
            <person name="Grigoriev I.V."/>
            <person name="Nagy L.G."/>
            <person name="Martin F."/>
            <person name="Kauserud H."/>
        </authorList>
    </citation>
    <scope>NUCLEOTIDE SEQUENCE</scope>
    <source>
        <strain evidence="1">CBHHK067</strain>
    </source>
</reference>
<protein>
    <submittedName>
        <fullName evidence="1">Uncharacterized protein</fullName>
    </submittedName>
</protein>
<organism evidence="1 2">
    <name type="scientific">Mycena rosella</name>
    <name type="common">Pink bonnet</name>
    <name type="synonym">Agaricus rosellus</name>
    <dbReference type="NCBI Taxonomy" id="1033263"/>
    <lineage>
        <taxon>Eukaryota</taxon>
        <taxon>Fungi</taxon>
        <taxon>Dikarya</taxon>
        <taxon>Basidiomycota</taxon>
        <taxon>Agaricomycotina</taxon>
        <taxon>Agaricomycetes</taxon>
        <taxon>Agaricomycetidae</taxon>
        <taxon>Agaricales</taxon>
        <taxon>Marasmiineae</taxon>
        <taxon>Mycenaceae</taxon>
        <taxon>Mycena</taxon>
    </lineage>
</organism>
<proteinExistence type="predicted"/>
<accession>A0AAD7BHZ2</accession>
<dbReference type="EMBL" id="JARKIE010000663">
    <property type="protein sequence ID" value="KAJ7621812.1"/>
    <property type="molecule type" value="Genomic_DNA"/>
</dbReference>
<evidence type="ECO:0000313" key="1">
    <source>
        <dbReference type="EMBL" id="KAJ7621812.1"/>
    </source>
</evidence>